<keyword evidence="2" id="KW-0732">Signal</keyword>
<keyword evidence="1" id="KW-0812">Transmembrane</keyword>
<dbReference type="EMBL" id="SCLC01000372">
    <property type="protein sequence ID" value="MBF4436796.1"/>
    <property type="molecule type" value="Genomic_DNA"/>
</dbReference>
<evidence type="ECO:0000313" key="6">
    <source>
        <dbReference type="Proteomes" id="UP000786185"/>
    </source>
</evidence>
<evidence type="ECO:0000256" key="1">
    <source>
        <dbReference type="SAM" id="Phobius"/>
    </source>
</evidence>
<feature type="transmembrane region" description="Helical" evidence="1">
    <location>
        <begin position="81"/>
        <end position="100"/>
    </location>
</feature>
<gene>
    <name evidence="3" type="ORF">EAY46_14990</name>
    <name evidence="4" type="ORF">ERJ77_20345</name>
</gene>
<feature type="transmembrane region" description="Helical" evidence="1">
    <location>
        <begin position="49"/>
        <end position="69"/>
    </location>
</feature>
<evidence type="ECO:0000256" key="2">
    <source>
        <dbReference type="SAM" id="SignalP"/>
    </source>
</evidence>
<dbReference type="AlphaFoldDB" id="A0AAW4BG72"/>
<feature type="chain" id="PRO_5043643940" evidence="2">
    <location>
        <begin position="26"/>
        <end position="130"/>
    </location>
</feature>
<dbReference type="InterPro" id="IPR046638">
    <property type="entry name" value="DUF6750"/>
</dbReference>
<evidence type="ECO:0000313" key="5">
    <source>
        <dbReference type="Proteomes" id="UP000726136"/>
    </source>
</evidence>
<organism evidence="4 6">
    <name type="scientific">Vibrio anguillarum</name>
    <name type="common">Listonella anguillarum</name>
    <dbReference type="NCBI Taxonomy" id="55601"/>
    <lineage>
        <taxon>Bacteria</taxon>
        <taxon>Pseudomonadati</taxon>
        <taxon>Pseudomonadota</taxon>
        <taxon>Gammaproteobacteria</taxon>
        <taxon>Vibrionales</taxon>
        <taxon>Vibrionaceae</taxon>
        <taxon>Vibrio</taxon>
    </lineage>
</organism>
<feature type="signal peptide" evidence="2">
    <location>
        <begin position="1"/>
        <end position="25"/>
    </location>
</feature>
<keyword evidence="1" id="KW-1133">Transmembrane helix</keyword>
<dbReference type="Proteomes" id="UP000726136">
    <property type="component" value="Unassembled WGS sequence"/>
</dbReference>
<dbReference type="EMBL" id="RDPI01000019">
    <property type="protein sequence ID" value="MBF4374373.1"/>
    <property type="molecule type" value="Genomic_DNA"/>
</dbReference>
<accession>A0AAW4BG72</accession>
<dbReference type="RefSeq" id="WP_194663839.1">
    <property type="nucleotide sequence ID" value="NZ_RDPI01000019.1"/>
</dbReference>
<dbReference type="Pfam" id="PF20535">
    <property type="entry name" value="DUF6750"/>
    <property type="match status" value="1"/>
</dbReference>
<evidence type="ECO:0000313" key="4">
    <source>
        <dbReference type="EMBL" id="MBF4436796.1"/>
    </source>
</evidence>
<sequence length="130" mass="13745">MNIKFLNKKSISTLALLMVSPMAFAEGRGFLQLVQEFGSLFKATGSTAYDFAMMAGIICAIAGLLMWAFSSKTNNPQNSKSAAAIFFIVGVCLAGITGLINMGNNTVVGSSDSEFSQYYEAGSSSTPNNK</sequence>
<dbReference type="Proteomes" id="UP000786185">
    <property type="component" value="Unassembled WGS sequence"/>
</dbReference>
<reference evidence="4 5" key="1">
    <citation type="journal article" date="2021" name="PeerJ">
        <title>Analysis of 44 Vibrio anguillarum genomes reveals high genetic diversity.</title>
        <authorList>
            <person name="Hansen M.J."/>
            <person name="Dalsgaard I."/>
        </authorList>
    </citation>
    <scope>NUCLEOTIDE SEQUENCE</scope>
    <source>
        <strain evidence="3 5">040915-1/1B</strain>
        <strain evidence="4">850617-1/1</strain>
    </source>
</reference>
<keyword evidence="1" id="KW-0472">Membrane</keyword>
<evidence type="ECO:0000313" key="3">
    <source>
        <dbReference type="EMBL" id="MBF4374373.1"/>
    </source>
</evidence>
<comment type="caution">
    <text evidence="4">The sequence shown here is derived from an EMBL/GenBank/DDBJ whole genome shotgun (WGS) entry which is preliminary data.</text>
</comment>
<proteinExistence type="predicted"/>
<protein>
    <submittedName>
        <fullName evidence="4">Uncharacterized protein</fullName>
    </submittedName>
</protein>
<name>A0AAW4BG72_VIBAN</name>
<keyword evidence="5" id="KW-1185">Reference proteome</keyword>